<gene>
    <name evidence="4" type="ORF">VW23_007060</name>
</gene>
<organism evidence="4 5">
    <name type="scientific">Devosia insulae DS-56</name>
    <dbReference type="NCBI Taxonomy" id="1116389"/>
    <lineage>
        <taxon>Bacteria</taxon>
        <taxon>Pseudomonadati</taxon>
        <taxon>Pseudomonadota</taxon>
        <taxon>Alphaproteobacteria</taxon>
        <taxon>Hyphomicrobiales</taxon>
        <taxon>Devosiaceae</taxon>
        <taxon>Devosia</taxon>
    </lineage>
</organism>
<evidence type="ECO:0000256" key="1">
    <source>
        <dbReference type="ARBA" id="ARBA00022723"/>
    </source>
</evidence>
<dbReference type="InterPro" id="IPR011051">
    <property type="entry name" value="RmlC_Cupin_sf"/>
</dbReference>
<dbReference type="EMBL" id="LAJE02000407">
    <property type="protein sequence ID" value="OEO27969.1"/>
    <property type="molecule type" value="Genomic_DNA"/>
</dbReference>
<comment type="caution">
    <text evidence="4">The sequence shown here is derived from an EMBL/GenBank/DDBJ whole genome shotgun (WGS) entry which is preliminary data.</text>
</comment>
<evidence type="ECO:0000313" key="4">
    <source>
        <dbReference type="EMBL" id="OEO27969.1"/>
    </source>
</evidence>
<evidence type="ECO:0000259" key="3">
    <source>
        <dbReference type="Pfam" id="PF07883"/>
    </source>
</evidence>
<proteinExistence type="predicted"/>
<dbReference type="PANTHER" id="PTHR35848:SF9">
    <property type="entry name" value="SLL1358 PROTEIN"/>
    <property type="match status" value="1"/>
</dbReference>
<dbReference type="GO" id="GO:0046872">
    <property type="term" value="F:metal ion binding"/>
    <property type="evidence" value="ECO:0007669"/>
    <property type="project" value="UniProtKB-KW"/>
</dbReference>
<sequence>MAHFSDGLKPFPNPQHTNHGGQSSRMGAALGMKRIGINYDIVAPGNRTSRPHAESREDEFVLVLKGRPDAWIDGHLHELNEGDAAVFPAGTGIAHSFLNNSDADVHLLVIGEHAREGNQLNYPLNPERMEEFAKVGRAWLDAPKRELGPHDGMARAGTRRE</sequence>
<evidence type="ECO:0000256" key="2">
    <source>
        <dbReference type="SAM" id="MobiDB-lite"/>
    </source>
</evidence>
<dbReference type="Pfam" id="PF07883">
    <property type="entry name" value="Cupin_2"/>
    <property type="match status" value="1"/>
</dbReference>
<keyword evidence="5" id="KW-1185">Reference proteome</keyword>
<feature type="region of interest" description="Disordered" evidence="2">
    <location>
        <begin position="1"/>
        <end position="25"/>
    </location>
</feature>
<accession>A0A1E5XH94</accession>
<dbReference type="InterPro" id="IPR013096">
    <property type="entry name" value="Cupin_2"/>
</dbReference>
<dbReference type="InterPro" id="IPR014710">
    <property type="entry name" value="RmlC-like_jellyroll"/>
</dbReference>
<dbReference type="InterPro" id="IPR051610">
    <property type="entry name" value="GPI/OXD"/>
</dbReference>
<keyword evidence="1" id="KW-0479">Metal-binding</keyword>
<dbReference type="Gene3D" id="2.60.120.10">
    <property type="entry name" value="Jelly Rolls"/>
    <property type="match status" value="1"/>
</dbReference>
<evidence type="ECO:0000313" key="5">
    <source>
        <dbReference type="Proteomes" id="UP000095463"/>
    </source>
</evidence>
<reference evidence="4 5" key="1">
    <citation type="journal article" date="2015" name="Genome Announc.">
        <title>Genome Assemblies of Three Soil-Associated Devosia species: D. insulae, D. limi, and D. soli.</title>
        <authorList>
            <person name="Hassan Y.I."/>
            <person name="Lepp D."/>
            <person name="Zhou T."/>
        </authorList>
    </citation>
    <scope>NUCLEOTIDE SEQUENCE [LARGE SCALE GENOMIC DNA]</scope>
    <source>
        <strain evidence="4 5">DS-56</strain>
    </source>
</reference>
<feature type="domain" description="Cupin type-2" evidence="3">
    <location>
        <begin position="41"/>
        <end position="110"/>
    </location>
</feature>
<feature type="compositionally biased region" description="Polar residues" evidence="2">
    <location>
        <begin position="14"/>
        <end position="25"/>
    </location>
</feature>
<dbReference type="SUPFAM" id="SSF51182">
    <property type="entry name" value="RmlC-like cupins"/>
    <property type="match status" value="1"/>
</dbReference>
<dbReference type="CDD" id="cd02224">
    <property type="entry name" value="cupin_SPO2919-like"/>
    <property type="match status" value="1"/>
</dbReference>
<name>A0A1E5XH94_9HYPH</name>
<dbReference type="Proteomes" id="UP000095463">
    <property type="component" value="Unassembled WGS sequence"/>
</dbReference>
<protein>
    <recommendedName>
        <fullName evidence="3">Cupin type-2 domain-containing protein</fullName>
    </recommendedName>
</protein>
<dbReference type="PANTHER" id="PTHR35848">
    <property type="entry name" value="OXALATE-BINDING PROTEIN"/>
    <property type="match status" value="1"/>
</dbReference>
<dbReference type="AlphaFoldDB" id="A0A1E5XH94"/>